<accession>A0A2T7PJS3</accession>
<name>A0A2T7PJS3_POMCA</name>
<dbReference type="EMBL" id="PZQS01000003">
    <property type="protein sequence ID" value="PVD33681.1"/>
    <property type="molecule type" value="Genomic_DNA"/>
</dbReference>
<dbReference type="CDD" id="cd14978">
    <property type="entry name" value="7tmA_FMRFamide_R-like"/>
    <property type="match status" value="1"/>
</dbReference>
<keyword evidence="7" id="KW-1185">Reference proteome</keyword>
<evidence type="ECO:0000256" key="5">
    <source>
        <dbReference type="SAM" id="Phobius"/>
    </source>
</evidence>
<evidence type="ECO:0000256" key="2">
    <source>
        <dbReference type="ARBA" id="ARBA00022692"/>
    </source>
</evidence>
<dbReference type="SUPFAM" id="SSF81321">
    <property type="entry name" value="Family A G protein-coupled receptor-like"/>
    <property type="match status" value="1"/>
</dbReference>
<evidence type="ECO:0000256" key="4">
    <source>
        <dbReference type="ARBA" id="ARBA00023136"/>
    </source>
</evidence>
<organism evidence="6 7">
    <name type="scientific">Pomacea canaliculata</name>
    <name type="common">Golden apple snail</name>
    <dbReference type="NCBI Taxonomy" id="400727"/>
    <lineage>
        <taxon>Eukaryota</taxon>
        <taxon>Metazoa</taxon>
        <taxon>Spiralia</taxon>
        <taxon>Lophotrochozoa</taxon>
        <taxon>Mollusca</taxon>
        <taxon>Gastropoda</taxon>
        <taxon>Caenogastropoda</taxon>
        <taxon>Architaenioglossa</taxon>
        <taxon>Ampullarioidea</taxon>
        <taxon>Ampullariidae</taxon>
        <taxon>Pomacea</taxon>
    </lineage>
</organism>
<feature type="transmembrane region" description="Helical" evidence="5">
    <location>
        <begin position="98"/>
        <end position="116"/>
    </location>
</feature>
<dbReference type="InterPro" id="IPR052954">
    <property type="entry name" value="GPCR-Ligand_Int"/>
</dbReference>
<dbReference type="Pfam" id="PF00001">
    <property type="entry name" value="7tm_1"/>
    <property type="match status" value="1"/>
</dbReference>
<dbReference type="GO" id="GO:0004930">
    <property type="term" value="F:G protein-coupled receptor activity"/>
    <property type="evidence" value="ECO:0007669"/>
    <property type="project" value="InterPro"/>
</dbReference>
<evidence type="ECO:0008006" key="8">
    <source>
        <dbReference type="Google" id="ProtNLM"/>
    </source>
</evidence>
<keyword evidence="3 5" id="KW-1133">Transmembrane helix</keyword>
<gene>
    <name evidence="6" type="ORF">C0Q70_04939</name>
</gene>
<feature type="transmembrane region" description="Helical" evidence="5">
    <location>
        <begin position="137"/>
        <end position="157"/>
    </location>
</feature>
<comment type="caution">
    <text evidence="6">The sequence shown here is derived from an EMBL/GenBank/DDBJ whole genome shotgun (WGS) entry which is preliminary data.</text>
</comment>
<dbReference type="AlphaFoldDB" id="A0A2T7PJS3"/>
<dbReference type="PANTHER" id="PTHR46641">
    <property type="entry name" value="FMRFAMIDE RECEPTOR-RELATED"/>
    <property type="match status" value="1"/>
</dbReference>
<reference evidence="6 7" key="1">
    <citation type="submission" date="2018-04" db="EMBL/GenBank/DDBJ databases">
        <title>The genome of golden apple snail Pomacea canaliculata provides insight into stress tolerance and invasive adaptation.</title>
        <authorList>
            <person name="Liu C."/>
            <person name="Liu B."/>
            <person name="Ren Y."/>
            <person name="Zhang Y."/>
            <person name="Wang H."/>
            <person name="Li S."/>
            <person name="Jiang F."/>
            <person name="Yin L."/>
            <person name="Zhang G."/>
            <person name="Qian W."/>
            <person name="Fan W."/>
        </authorList>
    </citation>
    <scope>NUCLEOTIDE SEQUENCE [LARGE SCALE GENOMIC DNA]</scope>
    <source>
        <strain evidence="6">SZHN2017</strain>
        <tissue evidence="6">Muscle</tissue>
    </source>
</reference>
<dbReference type="PANTHER" id="PTHR46641:SF2">
    <property type="entry name" value="FMRFAMIDE RECEPTOR"/>
    <property type="match status" value="1"/>
</dbReference>
<feature type="transmembrane region" description="Helical" evidence="5">
    <location>
        <begin position="61"/>
        <end position="86"/>
    </location>
</feature>
<dbReference type="OrthoDB" id="10011262at2759"/>
<feature type="transmembrane region" description="Helical" evidence="5">
    <location>
        <begin position="245"/>
        <end position="270"/>
    </location>
</feature>
<feature type="transmembrane region" description="Helical" evidence="5">
    <location>
        <begin position="190"/>
        <end position="213"/>
    </location>
</feature>
<dbReference type="GO" id="GO:0016020">
    <property type="term" value="C:membrane"/>
    <property type="evidence" value="ECO:0007669"/>
    <property type="project" value="UniProtKB-SubCell"/>
</dbReference>
<dbReference type="Proteomes" id="UP000245119">
    <property type="component" value="Linkage Group LG3"/>
</dbReference>
<protein>
    <recommendedName>
        <fullName evidence="8">G-protein coupled receptors family 1 profile domain-containing protein</fullName>
    </recommendedName>
</protein>
<evidence type="ECO:0000256" key="3">
    <source>
        <dbReference type="ARBA" id="ARBA00022989"/>
    </source>
</evidence>
<keyword evidence="2 5" id="KW-0812">Transmembrane</keyword>
<keyword evidence="4 5" id="KW-0472">Membrane</keyword>
<evidence type="ECO:0000313" key="7">
    <source>
        <dbReference type="Proteomes" id="UP000245119"/>
    </source>
</evidence>
<sequence>MEVILSTTPGILFPGGNPEMTTLKGGGGAHAGHSENGHVHVEASNDHDMAAMLTMAERMHWGASVVVGPIFVFLGLIGNIFAIIVWNRRGMRSSTGRYLTALAIADSGVLIWFFLVDSLKMFAPEVAQSIFCNEKRANVGIFIILATCFIINLPHFWSYQADFDRPAGSNTSAIVMSEFQKGEGAINYEFWVHCIFLVLLPWFTIFILNLLIIGKISRTNKKMIDKKTAESADKSRRSENQITRLLLIVTFTFLFLIGFQCITQCFFMLMPDGFDKNIISEAFAAAKLGIIVNSSINFLLYCMSGRRFRQEFSS</sequence>
<feature type="transmembrane region" description="Helical" evidence="5">
    <location>
        <begin position="282"/>
        <end position="303"/>
    </location>
</feature>
<evidence type="ECO:0000313" key="6">
    <source>
        <dbReference type="EMBL" id="PVD33681.1"/>
    </source>
</evidence>
<dbReference type="InterPro" id="IPR000276">
    <property type="entry name" value="GPCR_Rhodpsn"/>
</dbReference>
<evidence type="ECO:0000256" key="1">
    <source>
        <dbReference type="ARBA" id="ARBA00004370"/>
    </source>
</evidence>
<comment type="subcellular location">
    <subcellularLocation>
        <location evidence="1">Membrane</location>
    </subcellularLocation>
</comment>
<proteinExistence type="predicted"/>
<dbReference type="Gene3D" id="1.20.1070.10">
    <property type="entry name" value="Rhodopsin 7-helix transmembrane proteins"/>
    <property type="match status" value="2"/>
</dbReference>